<dbReference type="KEGG" id="sfu:Sfum_3593"/>
<evidence type="ECO:0000313" key="3">
    <source>
        <dbReference type="Proteomes" id="UP000001784"/>
    </source>
</evidence>
<dbReference type="Proteomes" id="UP000001784">
    <property type="component" value="Chromosome"/>
</dbReference>
<gene>
    <name evidence="2" type="ordered locus">Sfum_3593</name>
</gene>
<feature type="region of interest" description="Disordered" evidence="1">
    <location>
        <begin position="75"/>
        <end position="97"/>
    </location>
</feature>
<organism evidence="2 3">
    <name type="scientific">Syntrophobacter fumaroxidans (strain DSM 10017 / MPOB)</name>
    <dbReference type="NCBI Taxonomy" id="335543"/>
    <lineage>
        <taxon>Bacteria</taxon>
        <taxon>Pseudomonadati</taxon>
        <taxon>Thermodesulfobacteriota</taxon>
        <taxon>Syntrophobacteria</taxon>
        <taxon>Syntrophobacterales</taxon>
        <taxon>Syntrophobacteraceae</taxon>
        <taxon>Syntrophobacter</taxon>
    </lineage>
</organism>
<evidence type="ECO:0000313" key="2">
    <source>
        <dbReference type="EMBL" id="ABK19263.1"/>
    </source>
</evidence>
<proteinExistence type="predicted"/>
<keyword evidence="3" id="KW-1185">Reference proteome</keyword>
<feature type="compositionally biased region" description="Low complexity" evidence="1">
    <location>
        <begin position="75"/>
        <end position="94"/>
    </location>
</feature>
<dbReference type="EMBL" id="CP000478">
    <property type="protein sequence ID" value="ABK19263.1"/>
    <property type="molecule type" value="Genomic_DNA"/>
</dbReference>
<evidence type="ECO:0000256" key="1">
    <source>
        <dbReference type="SAM" id="MobiDB-lite"/>
    </source>
</evidence>
<protein>
    <submittedName>
        <fullName evidence="2">Uncharacterized protein</fullName>
    </submittedName>
</protein>
<dbReference type="AlphaFoldDB" id="A0LPB1"/>
<name>A0LPB1_SYNFM</name>
<sequence length="195" mass="21195">MTAYRAASVDARNSASMGKLRPTLQTDAKTARLGFGVFPRVSFCRAETGFPPGVCNNIPAIGISTVSAAPMPTEPTFRSVTPRTVPTPEVVSPRWTSGQPEKRLVQLPLVIGPKHFIDLPGNPMNNVEAEVFPIMQQSRAQSPANQRVDPSCPKCPQSVEAAHVVEDDFTTRRSVGLILVDDENLRTPVEDWSDS</sequence>
<accession>A0LPB1</accession>
<dbReference type="HOGENOM" id="CLU_1395698_0_0_7"/>
<reference evidence="2 3" key="1">
    <citation type="submission" date="2006-10" db="EMBL/GenBank/DDBJ databases">
        <title>Complete sequence of Syntrophobacter fumaroxidans MPOB.</title>
        <authorList>
            <consortium name="US DOE Joint Genome Institute"/>
            <person name="Copeland A."/>
            <person name="Lucas S."/>
            <person name="Lapidus A."/>
            <person name="Barry K."/>
            <person name="Detter J.C."/>
            <person name="Glavina del Rio T."/>
            <person name="Hammon N."/>
            <person name="Israni S."/>
            <person name="Pitluck S."/>
            <person name="Goltsman E.G."/>
            <person name="Martinez M."/>
            <person name="Schmutz J."/>
            <person name="Larimer F."/>
            <person name="Land M."/>
            <person name="Hauser L."/>
            <person name="Kyrpides N."/>
            <person name="Kim E."/>
            <person name="Boone D.R."/>
            <person name="Brockman F."/>
            <person name="Culley D."/>
            <person name="Ferry J."/>
            <person name="Gunsalus R."/>
            <person name="McInerney M.J."/>
            <person name="Morrison M."/>
            <person name="Plugge C."/>
            <person name="Rohlin L."/>
            <person name="Scholten J."/>
            <person name="Sieber J."/>
            <person name="Stams A.J.M."/>
            <person name="Worm P."/>
            <person name="Henstra A.M."/>
            <person name="Richardson P."/>
        </authorList>
    </citation>
    <scope>NUCLEOTIDE SEQUENCE [LARGE SCALE GENOMIC DNA]</scope>
    <source>
        <strain evidence="3">DSM 10017 / MPOB</strain>
    </source>
</reference>
<dbReference type="InParanoid" id="A0LPB1"/>